<accession>A0A7M2QM04</accession>
<reference evidence="2" key="1">
    <citation type="submission" date="2020-09" db="EMBL/GenBank/DDBJ databases">
        <authorList>
            <person name="Eze J.U."/>
            <person name="Rahube T.O."/>
        </authorList>
    </citation>
    <scope>NUCLEOTIDE SEQUENCE</scope>
</reference>
<sequence length="291" mass="31941">MSLNINAIANAVAAVSVNANEAQKGGGGEYTPPAAGFVRLRFIGYVEVGQHFKKGNPAKRIPDKNVDTAKLIFECSGPKHEPKVLEDGTKIPHRITVTLTKSLSEKAHYYKLFKKMNIDGKATHFAQLLGQAYVGNIRHDTWKDREGKDRVTAYLDDKDRIFTIRAPRIEQVDPETGDTKITPVAVAEPISDLRLFVWNADDKMIGDLWQSIYIAKTGDGDYDPNVFQREIKKAVNFEGSPIAQYLAAKGEVADIPAATKADDLGLDDPADPPFEVTGSTQDANDDPLGDM</sequence>
<dbReference type="AlphaFoldDB" id="A0A7M2QM04"/>
<evidence type="ECO:0000313" key="2">
    <source>
        <dbReference type="EMBL" id="QOV05532.1"/>
    </source>
</evidence>
<proteinExistence type="predicted"/>
<organism evidence="2">
    <name type="scientific">feces metagenome</name>
    <dbReference type="NCBI Taxonomy" id="1861841"/>
    <lineage>
        <taxon>unclassified sequences</taxon>
        <taxon>metagenomes</taxon>
        <taxon>organismal metagenomes</taxon>
    </lineage>
</organism>
<dbReference type="EMBL" id="MT993626">
    <property type="protein sequence ID" value="QOV05532.1"/>
    <property type="molecule type" value="Genomic_DNA"/>
</dbReference>
<feature type="region of interest" description="Disordered" evidence="1">
    <location>
        <begin position="260"/>
        <end position="291"/>
    </location>
</feature>
<evidence type="ECO:0000256" key="1">
    <source>
        <dbReference type="SAM" id="MobiDB-lite"/>
    </source>
</evidence>
<name>A0A7M2QM04_9ZZZZ</name>
<protein>
    <submittedName>
        <fullName evidence="2">Uncharacterized protein</fullName>
    </submittedName>
</protein>